<organism evidence="2 3">
    <name type="scientific">Hymenobacter montanus</name>
    <dbReference type="NCBI Taxonomy" id="2771359"/>
    <lineage>
        <taxon>Bacteria</taxon>
        <taxon>Pseudomonadati</taxon>
        <taxon>Bacteroidota</taxon>
        <taxon>Cytophagia</taxon>
        <taxon>Cytophagales</taxon>
        <taxon>Hymenobacteraceae</taxon>
        <taxon>Hymenobacter</taxon>
    </lineage>
</organism>
<dbReference type="InterPro" id="IPR058087">
    <property type="entry name" value="XAC2610_dom"/>
</dbReference>
<dbReference type="Proteomes" id="UP000612233">
    <property type="component" value="Unassembled WGS sequence"/>
</dbReference>
<dbReference type="AlphaFoldDB" id="A0A927GHX5"/>
<protein>
    <recommendedName>
        <fullName evidence="4">VCBS repeat-containing protein</fullName>
    </recommendedName>
</protein>
<keyword evidence="1" id="KW-0732">Signal</keyword>
<evidence type="ECO:0008006" key="4">
    <source>
        <dbReference type="Google" id="ProtNLM"/>
    </source>
</evidence>
<feature type="chain" id="PRO_5037943479" description="VCBS repeat-containing protein" evidence="1">
    <location>
        <begin position="31"/>
        <end position="208"/>
    </location>
</feature>
<dbReference type="RefSeq" id="WP_191003705.1">
    <property type="nucleotide sequence ID" value="NZ_JACXAD010000003.1"/>
</dbReference>
<evidence type="ECO:0000313" key="2">
    <source>
        <dbReference type="EMBL" id="MBD2766868.1"/>
    </source>
</evidence>
<keyword evidence="3" id="KW-1185">Reference proteome</keyword>
<proteinExistence type="predicted"/>
<gene>
    <name evidence="2" type="ORF">IC235_03050</name>
</gene>
<name>A0A927GHX5_9BACT</name>
<comment type="caution">
    <text evidence="2">The sequence shown here is derived from an EMBL/GenBank/DDBJ whole genome shotgun (WGS) entry which is preliminary data.</text>
</comment>
<sequence>MLFFAKKLVMIKAFVIALLSCFAVPVSVHAQVAVRCKLQGQHLHGYVDKENRLLIFLNGSNALISTLELGEDALVRLENGDKDVWRFEDVNFDGYEDVLYRSNSGNVQLFEDVYLYRPKTKSMLLHGTLSAMPCFSVNKAQQQISSTCNHSSAAENWTETYVWSNGVLMKIAQEGTMPATENGDMIVVEYRKVRRNGKWVYIYRKRIG</sequence>
<accession>A0A927GHX5</accession>
<dbReference type="EMBL" id="JACXAD010000003">
    <property type="protein sequence ID" value="MBD2766868.1"/>
    <property type="molecule type" value="Genomic_DNA"/>
</dbReference>
<evidence type="ECO:0000313" key="3">
    <source>
        <dbReference type="Proteomes" id="UP000612233"/>
    </source>
</evidence>
<dbReference type="NCBIfam" id="NF047539">
    <property type="entry name" value="XAC2610_fam"/>
    <property type="match status" value="1"/>
</dbReference>
<reference evidence="2" key="1">
    <citation type="submission" date="2020-09" db="EMBL/GenBank/DDBJ databases">
        <authorList>
            <person name="Kim M.K."/>
        </authorList>
    </citation>
    <scope>NUCLEOTIDE SEQUENCE</scope>
    <source>
        <strain evidence="2">BT664</strain>
    </source>
</reference>
<feature type="signal peptide" evidence="1">
    <location>
        <begin position="1"/>
        <end position="30"/>
    </location>
</feature>
<evidence type="ECO:0000256" key="1">
    <source>
        <dbReference type="SAM" id="SignalP"/>
    </source>
</evidence>